<dbReference type="FunFam" id="2.60.40.10:FF:000032">
    <property type="entry name" value="palladin isoform X1"/>
    <property type="match status" value="1"/>
</dbReference>
<accession>A0A8S4GEC5</accession>
<feature type="compositionally biased region" description="Basic and acidic residues" evidence="20">
    <location>
        <begin position="2407"/>
        <end position="2437"/>
    </location>
</feature>
<feature type="region of interest" description="Disordered" evidence="20">
    <location>
        <begin position="2043"/>
        <end position="2134"/>
    </location>
</feature>
<evidence type="ECO:0000256" key="3">
    <source>
        <dbReference type="ARBA" id="ARBA00004613"/>
    </source>
</evidence>
<feature type="compositionally biased region" description="Basic residues" evidence="20">
    <location>
        <begin position="1929"/>
        <end position="1941"/>
    </location>
</feature>
<evidence type="ECO:0000259" key="22">
    <source>
        <dbReference type="PROSITE" id="PS50835"/>
    </source>
</evidence>
<feature type="region of interest" description="Disordered" evidence="20">
    <location>
        <begin position="1793"/>
        <end position="1812"/>
    </location>
</feature>
<keyword evidence="25" id="KW-1185">Reference proteome</keyword>
<proteinExistence type="inferred from homology"/>
<dbReference type="InterPro" id="IPR003598">
    <property type="entry name" value="Ig_sub2"/>
</dbReference>
<dbReference type="InterPro" id="IPR036179">
    <property type="entry name" value="Ig-like_dom_sf"/>
</dbReference>
<feature type="compositionally biased region" description="Basic and acidic residues" evidence="20">
    <location>
        <begin position="817"/>
        <end position="833"/>
    </location>
</feature>
<feature type="compositionally biased region" description="Basic residues" evidence="20">
    <location>
        <begin position="1182"/>
        <end position="1191"/>
    </location>
</feature>
<feature type="region of interest" description="Disordered" evidence="20">
    <location>
        <begin position="983"/>
        <end position="1036"/>
    </location>
</feature>
<dbReference type="PROSITE" id="PS50002">
    <property type="entry name" value="SH3"/>
    <property type="match status" value="1"/>
</dbReference>
<dbReference type="InterPro" id="IPR003599">
    <property type="entry name" value="Ig_sub"/>
</dbReference>
<dbReference type="GO" id="GO:0051239">
    <property type="term" value="P:regulation of multicellular organismal process"/>
    <property type="evidence" value="ECO:0007669"/>
    <property type="project" value="UniProtKB-ARBA"/>
</dbReference>
<feature type="domain" description="Fibronectin type-III" evidence="23">
    <location>
        <begin position="4346"/>
        <end position="4442"/>
    </location>
</feature>
<dbReference type="FunFam" id="2.60.40.10:FF:000031">
    <property type="entry name" value="Myosin-binding protein C, slow type"/>
    <property type="match status" value="2"/>
</dbReference>
<dbReference type="SMART" id="SM00060">
    <property type="entry name" value="FN3"/>
    <property type="match status" value="5"/>
</dbReference>
<evidence type="ECO:0000256" key="20">
    <source>
        <dbReference type="SAM" id="MobiDB-lite"/>
    </source>
</evidence>
<dbReference type="PRINTS" id="PR00014">
    <property type="entry name" value="FNTYPEIII"/>
</dbReference>
<feature type="domain" description="Ig-like" evidence="22">
    <location>
        <begin position="3407"/>
        <end position="3497"/>
    </location>
</feature>
<dbReference type="GO" id="GO:0009888">
    <property type="term" value="P:tissue development"/>
    <property type="evidence" value="ECO:0007669"/>
    <property type="project" value="UniProtKB-ARBA"/>
</dbReference>
<feature type="region of interest" description="Disordered" evidence="20">
    <location>
        <begin position="1740"/>
        <end position="1781"/>
    </location>
</feature>
<evidence type="ECO:0000256" key="2">
    <source>
        <dbReference type="ARBA" id="ARBA00004496"/>
    </source>
</evidence>
<feature type="domain" description="Ig-like" evidence="22">
    <location>
        <begin position="3086"/>
        <end position="3175"/>
    </location>
</feature>
<feature type="domain" description="SH3" evidence="21">
    <location>
        <begin position="2994"/>
        <end position="3055"/>
    </location>
</feature>
<dbReference type="Proteomes" id="UP000653454">
    <property type="component" value="Unassembled WGS sequence"/>
</dbReference>
<evidence type="ECO:0000259" key="21">
    <source>
        <dbReference type="PROSITE" id="PS50002"/>
    </source>
</evidence>
<feature type="region of interest" description="Disordered" evidence="20">
    <location>
        <begin position="752"/>
        <end position="780"/>
    </location>
</feature>
<evidence type="ECO:0000256" key="9">
    <source>
        <dbReference type="ARBA" id="ARBA00022741"/>
    </source>
</evidence>
<keyword evidence="6" id="KW-0963">Cytoplasm</keyword>
<dbReference type="InterPro" id="IPR007110">
    <property type="entry name" value="Ig-like_dom"/>
</dbReference>
<keyword evidence="14" id="KW-0539">Nucleus</keyword>
<dbReference type="InterPro" id="IPR050964">
    <property type="entry name" value="Striated_Muscle_Regulatory"/>
</dbReference>
<dbReference type="FunFam" id="2.60.40.10:FF:000107">
    <property type="entry name" value="Myosin, light chain kinase a"/>
    <property type="match status" value="2"/>
</dbReference>
<evidence type="ECO:0000259" key="23">
    <source>
        <dbReference type="PROSITE" id="PS50853"/>
    </source>
</evidence>
<dbReference type="SUPFAM" id="SSF49265">
    <property type="entry name" value="Fibronectin type III"/>
    <property type="match status" value="3"/>
</dbReference>
<feature type="domain" description="Ig-like" evidence="22">
    <location>
        <begin position="3501"/>
        <end position="3586"/>
    </location>
</feature>
<feature type="region of interest" description="Disordered" evidence="20">
    <location>
        <begin position="675"/>
        <end position="728"/>
    </location>
</feature>
<feature type="compositionally biased region" description="Basic and acidic residues" evidence="20">
    <location>
        <begin position="2468"/>
        <end position="2492"/>
    </location>
</feature>
<evidence type="ECO:0000256" key="7">
    <source>
        <dbReference type="ARBA" id="ARBA00022525"/>
    </source>
</evidence>
<dbReference type="PROSITE" id="PS50835">
    <property type="entry name" value="IG_LIKE"/>
    <property type="match status" value="11"/>
</dbReference>
<dbReference type="Gene3D" id="2.60.40.10">
    <property type="entry name" value="Immunoglobulins"/>
    <property type="match status" value="16"/>
</dbReference>
<dbReference type="SMART" id="SM00326">
    <property type="entry name" value="SH3"/>
    <property type="match status" value="1"/>
</dbReference>
<feature type="compositionally biased region" description="Basic residues" evidence="20">
    <location>
        <begin position="1621"/>
        <end position="1636"/>
    </location>
</feature>
<keyword evidence="15" id="KW-0393">Immunoglobulin domain</keyword>
<feature type="region of interest" description="Disordered" evidence="20">
    <location>
        <begin position="814"/>
        <end position="836"/>
    </location>
</feature>
<dbReference type="Gene3D" id="2.30.30.40">
    <property type="entry name" value="SH3 Domains"/>
    <property type="match status" value="1"/>
</dbReference>
<feature type="compositionally biased region" description="Polar residues" evidence="20">
    <location>
        <begin position="1504"/>
        <end position="1518"/>
    </location>
</feature>
<name>A0A8S4GEC5_PLUXY</name>
<dbReference type="InterPro" id="IPR036116">
    <property type="entry name" value="FN3_sf"/>
</dbReference>
<dbReference type="CDD" id="cd00063">
    <property type="entry name" value="FN3"/>
    <property type="match status" value="5"/>
</dbReference>
<keyword evidence="8" id="KW-0677">Repeat</keyword>
<dbReference type="GO" id="GO:0050793">
    <property type="term" value="P:regulation of developmental process"/>
    <property type="evidence" value="ECO:0007669"/>
    <property type="project" value="UniProtKB-ARBA"/>
</dbReference>
<evidence type="ECO:0000256" key="17">
    <source>
        <dbReference type="ARBA" id="ARBA00068688"/>
    </source>
</evidence>
<evidence type="ECO:0000256" key="15">
    <source>
        <dbReference type="ARBA" id="ARBA00023319"/>
    </source>
</evidence>
<reference evidence="24" key="1">
    <citation type="submission" date="2020-11" db="EMBL/GenBank/DDBJ databases">
        <authorList>
            <person name="Whiteford S."/>
        </authorList>
    </citation>
    <scope>NUCLEOTIDE SEQUENCE</scope>
</reference>
<feature type="compositionally biased region" description="Basic and acidic residues" evidence="20">
    <location>
        <begin position="2230"/>
        <end position="2248"/>
    </location>
</feature>
<keyword evidence="7" id="KW-0964">Secreted</keyword>
<evidence type="ECO:0000256" key="5">
    <source>
        <dbReference type="ARBA" id="ARBA00022443"/>
    </source>
</evidence>
<feature type="domain" description="Ig-like" evidence="22">
    <location>
        <begin position="3592"/>
        <end position="3676"/>
    </location>
</feature>
<dbReference type="InterPro" id="IPR013098">
    <property type="entry name" value="Ig_I-set"/>
</dbReference>
<dbReference type="Pfam" id="PF07679">
    <property type="entry name" value="I-set"/>
    <property type="match status" value="11"/>
</dbReference>
<feature type="region of interest" description="Disordered" evidence="20">
    <location>
        <begin position="554"/>
        <end position="574"/>
    </location>
</feature>
<dbReference type="GO" id="GO:0005634">
    <property type="term" value="C:nucleus"/>
    <property type="evidence" value="ECO:0007669"/>
    <property type="project" value="UniProtKB-SubCell"/>
</dbReference>
<feature type="region of interest" description="Disordered" evidence="20">
    <location>
        <begin position="245"/>
        <end position="266"/>
    </location>
</feature>
<protein>
    <recommendedName>
        <fullName evidence="17">Hemolin</fullName>
    </recommendedName>
    <alternativeName>
        <fullName evidence="18">Titin</fullName>
    </alternativeName>
</protein>
<dbReference type="InterPro" id="IPR013783">
    <property type="entry name" value="Ig-like_fold"/>
</dbReference>
<feature type="compositionally biased region" description="Polar residues" evidence="20">
    <location>
        <begin position="2120"/>
        <end position="2134"/>
    </location>
</feature>
<dbReference type="FunFam" id="2.60.40.10:FF:000056">
    <property type="entry name" value="twitchin isoform X4"/>
    <property type="match status" value="1"/>
</dbReference>
<feature type="domain" description="Ig-like" evidence="22">
    <location>
        <begin position="3210"/>
        <end position="3298"/>
    </location>
</feature>
<feature type="domain" description="Ig-like" evidence="22">
    <location>
        <begin position="4148"/>
        <end position="4236"/>
    </location>
</feature>
<feature type="region of interest" description="Disordered" evidence="20">
    <location>
        <begin position="158"/>
        <end position="209"/>
    </location>
</feature>
<dbReference type="GO" id="GO:0009653">
    <property type="term" value="P:anatomical structure morphogenesis"/>
    <property type="evidence" value="ECO:0007669"/>
    <property type="project" value="UniProtKB-ARBA"/>
</dbReference>
<evidence type="ECO:0000256" key="10">
    <source>
        <dbReference type="ARBA" id="ARBA00022840"/>
    </source>
</evidence>
<feature type="region of interest" description="Disordered" evidence="20">
    <location>
        <begin position="1608"/>
        <end position="1655"/>
    </location>
</feature>
<feature type="domain" description="Ig-like" evidence="22">
    <location>
        <begin position="3682"/>
        <end position="3772"/>
    </location>
</feature>
<evidence type="ECO:0000256" key="12">
    <source>
        <dbReference type="ARBA" id="ARBA00023179"/>
    </source>
</evidence>
<comment type="caution">
    <text evidence="24">The sequence shown here is derived from an EMBL/GenBank/DDBJ whole genome shotgun (WGS) entry which is preliminary data.</text>
</comment>
<keyword evidence="12" id="KW-0514">Muscle protein</keyword>
<feature type="compositionally biased region" description="Basic and acidic residues" evidence="20">
    <location>
        <begin position="2180"/>
        <end position="2194"/>
    </location>
</feature>
<feature type="region of interest" description="Disordered" evidence="20">
    <location>
        <begin position="113"/>
        <end position="134"/>
    </location>
</feature>
<feature type="domain" description="Ig-like" evidence="22">
    <location>
        <begin position="3778"/>
        <end position="3859"/>
    </location>
</feature>
<dbReference type="FunFam" id="2.60.40.10:FF:000050">
    <property type="entry name" value="Titin isoform B"/>
    <property type="match status" value="2"/>
</dbReference>
<dbReference type="FunFam" id="2.60.40.10:FF:001138">
    <property type="entry name" value="Sallimus, isoform P"/>
    <property type="match status" value="1"/>
</dbReference>
<feature type="domain" description="Fibronectin type-III" evidence="23">
    <location>
        <begin position="4546"/>
        <end position="4641"/>
    </location>
</feature>
<dbReference type="PANTHER" id="PTHR13817">
    <property type="entry name" value="TITIN"/>
    <property type="match status" value="1"/>
</dbReference>
<feature type="domain" description="Fibronectin type-III" evidence="23">
    <location>
        <begin position="4245"/>
        <end position="4340"/>
    </location>
</feature>
<dbReference type="GO" id="GO:0005524">
    <property type="term" value="F:ATP binding"/>
    <property type="evidence" value="ECO:0007669"/>
    <property type="project" value="UniProtKB-KW"/>
</dbReference>
<dbReference type="FunFam" id="2.60.40.10:FF:000147">
    <property type="entry name" value="Myosin light chain kinase"/>
    <property type="match status" value="1"/>
</dbReference>
<dbReference type="EMBL" id="CAJHNJ030000513">
    <property type="protein sequence ID" value="CAG9138214.1"/>
    <property type="molecule type" value="Genomic_DNA"/>
</dbReference>
<dbReference type="InterPro" id="IPR001452">
    <property type="entry name" value="SH3_domain"/>
</dbReference>
<dbReference type="Pfam" id="PF00041">
    <property type="entry name" value="fn3"/>
    <property type="match status" value="5"/>
</dbReference>
<evidence type="ECO:0000256" key="14">
    <source>
        <dbReference type="ARBA" id="ARBA00023242"/>
    </source>
</evidence>
<keyword evidence="13" id="KW-0325">Glycoprotein</keyword>
<feature type="region of interest" description="Disordered" evidence="20">
    <location>
        <begin position="399"/>
        <end position="420"/>
    </location>
</feature>
<dbReference type="GO" id="GO:0030018">
    <property type="term" value="C:Z disc"/>
    <property type="evidence" value="ECO:0007669"/>
    <property type="project" value="UniProtKB-ARBA"/>
</dbReference>
<comment type="similarity">
    <text evidence="4">Belongs to the protein kinase superfamily. CAMK Ser/Thr protein kinase family.</text>
</comment>
<feature type="compositionally biased region" description="Basic and acidic residues" evidence="20">
    <location>
        <begin position="1125"/>
        <end position="1141"/>
    </location>
</feature>
<evidence type="ECO:0000256" key="13">
    <source>
        <dbReference type="ARBA" id="ARBA00023180"/>
    </source>
</evidence>
<feature type="domain" description="Ig-like" evidence="22">
    <location>
        <begin position="4056"/>
        <end position="4143"/>
    </location>
</feature>
<keyword evidence="9" id="KW-0547">Nucleotide-binding</keyword>
<feature type="region of interest" description="Disordered" evidence="20">
    <location>
        <begin position="2173"/>
        <end position="2263"/>
    </location>
</feature>
<evidence type="ECO:0000256" key="19">
    <source>
        <dbReference type="PROSITE-ProRule" id="PRU00192"/>
    </source>
</evidence>
<feature type="compositionally biased region" description="Basic and acidic residues" evidence="20">
    <location>
        <begin position="554"/>
        <end position="565"/>
    </location>
</feature>
<evidence type="ECO:0000313" key="25">
    <source>
        <dbReference type="Proteomes" id="UP000653454"/>
    </source>
</evidence>
<keyword evidence="11" id="KW-1015">Disulfide bond</keyword>
<dbReference type="GO" id="GO:0005198">
    <property type="term" value="F:structural molecule activity"/>
    <property type="evidence" value="ECO:0007669"/>
    <property type="project" value="UniProtKB-ARBA"/>
</dbReference>
<feature type="region of interest" description="Disordered" evidence="20">
    <location>
        <begin position="444"/>
        <end position="464"/>
    </location>
</feature>
<dbReference type="GO" id="GO:0005576">
    <property type="term" value="C:extracellular region"/>
    <property type="evidence" value="ECO:0007669"/>
    <property type="project" value="UniProtKB-SubCell"/>
</dbReference>
<feature type="domain" description="Fibronectin type-III" evidence="23">
    <location>
        <begin position="3958"/>
        <end position="4051"/>
    </location>
</feature>
<feature type="compositionally biased region" description="Basic and acidic residues" evidence="20">
    <location>
        <begin position="197"/>
        <end position="209"/>
    </location>
</feature>
<dbReference type="SUPFAM" id="SSF48726">
    <property type="entry name" value="Immunoglobulin"/>
    <property type="match status" value="11"/>
</dbReference>
<dbReference type="SUPFAM" id="SSF50044">
    <property type="entry name" value="SH3-domain"/>
    <property type="match status" value="1"/>
</dbReference>
<feature type="region of interest" description="Disordered" evidence="20">
    <location>
        <begin position="1921"/>
        <end position="1941"/>
    </location>
</feature>
<dbReference type="GO" id="GO:0007517">
    <property type="term" value="P:muscle organ development"/>
    <property type="evidence" value="ECO:0007669"/>
    <property type="project" value="UniProtKB-ARBA"/>
</dbReference>
<keyword evidence="5 19" id="KW-0728">SH3 domain</keyword>
<evidence type="ECO:0000256" key="6">
    <source>
        <dbReference type="ARBA" id="ARBA00022490"/>
    </source>
</evidence>
<dbReference type="InterPro" id="IPR003961">
    <property type="entry name" value="FN3_dom"/>
</dbReference>
<dbReference type="Pfam" id="PF00018">
    <property type="entry name" value="SH3_1"/>
    <property type="match status" value="1"/>
</dbReference>
<dbReference type="PROSITE" id="PS50853">
    <property type="entry name" value="FN3"/>
    <property type="match status" value="5"/>
</dbReference>
<sequence>MTNNQSSQYKPLKMYLMKTQLTLHKKSNLKRLQQSKKLQNLSRSRKLKLKQAMLKKVKTTKRVIKKKQGPKEEVTEITTVEKDGEAPITTFTVTEEEIPEEIKPVEIVELPEESTVEDIKSPDGKTKRKITTKRTIKKKVGPKVETTVLTTETHDDQQPIVTVHTTETVSDEDTTDFKHTIEPQKATTIEEAPETVNRSKDRKEEVTEITTVEKDGEAPITTFTVTEEEIPEEIKPVEIVELPEESTVEDIKSPDGKTKRKITTKRTIKKKVGPKVETTVLTTETHDDQQPIVTVHTTETEYDENTTDFTQNIEPQKATTIEEAPESVTVTQVKTETGDVKKVKTTKRVIKKKQGPKEEVTEITTVEKDGEAPITTFTVTEEEIPEEIKPVEIVELPEESTVEDIKSPDGKTKRKITTKRTIKKKVGPKVETTVLTTETHDDQQPIVTVHTTETVSDEDTTDFKHTIEPQKATTIEEAPETVTVTQVKTETGDVKKVKTTKRVIKKKQGPKEEVTEITTVEKDGEAPITTFTVTEEDIPEEIKPVEIVELPEEKTVEDIKSPDGKTKRKITTKRTIKKKVGPKVETTVLTTETHDDQQPIVTVHTTETEYDENTTDFTQTIEPQKATTIEEAPESVTVTQVKTETGDVKKVKTTKRVIKKKQGPKEEVTEITTVEKDGEAPITTFTVTEEETPEDIKPVEIVELPEESTVEDIKSPDGKTKRKITTKRTIKKKVGPKVETTVLTTETHDDQQPIVTVHTTETVSDEDTTDFKHTIEPQKATTIEEAPETVTVTQVKTETGDVKKVKTTKRVIKKKQGPKEEVTEITTVEKDGEAPITTFTVTEEEIPEEIKPVEIVELPEEKKVEDIKSPDGKTKRKVTTKRTIKKKVGPKVETTVLTTETHDDQQPIVTVHTTETVSDEDTTDFKHTIEPQKATTIEEAPETVTVTQVKTETGDIKKVKTTKRVIKKKQGPKEEVTEITTVEKDGEAPITTFTVTEEETPEDIKPVEIVELPEESTIEDIKSPDGKTKHKITTKRTIKKKVGPKVETTVLTTETHDDQQPIITVHTTETEYDENTTDFTQTIEPQKATTIEEAPESVTVTQVKTETGDVKKVKTTKRVIKKKQGPKEEVTEITTVEKDGEAPITTFTVTEEETPEDIKPVEIVELPEESTVEDIKSPDGKTKRKITTKRTIKKKVGPKVETTVLTTETHDDQQPIVTVHTTETVSDEDTTDFKHTIEPQKATTIEEAPETVTVTQVKTKTGDVKKVKTTKRVIKKKQGPKEEVTEITKVEKDGEAPITTFTVTKKEIPEEIKPDEIVELPEESTVEDIKSPDGKTKRKITTKRTIKKKYIPLKQNMMKTQLDFTQNIEPQKATTIQEGPETVTVTQVKTEKGDVKKVKTTKRVIKKKKGPKEEVTEITTVEKDGEAPIITFTVTEEETPENIKLVEIVELPEESLVEDTQSPDGKTKRKITTKRTIKKKVGPQVQTTVLTTESHDDEQPIHTVHTTETPYTDDSSDFTQTIEPQKATTIEEAPKTVTVTQVKTETGDVKKVKTTKRVIKKKQGPKEEVTEITTVEKDGQAPITTFTVTEKETPEYIKPVEIVELPEESMVEEMQSPDGKTKRKITTKRTLKKKVGPKVQTTVLTTETHDDETPIHTVHTTETLHTDDSSEFTQTIEPQKATTIEEAPETVTVTQVETEKGDVKKVKTTKRVIKKKKGPKEEVTEITTVEKDGEAPITIFTVTEEETPEDIKPVEIVELPEESIVEDTQSPDGKTKRKITTKRTIKKKVGPKVQTTVLTTESHDDEQPIHTVHTTETLYTDDSSDFTQIIEPQKATTIEEAPESVTVTQVKTETGDDKKVKITKRVIKIKQGPKEEVTEVTTVEKDGEAPITTFTVTEEETPKDMKPVEIVELPEESTVEYIKSPDGKTKHKISTKRTLKKKVGPKVETTVLTTETHDDEQPIHTVHTTETLYTDDSSDFTQTIEPQKATTIEEAPESVTVTQVKTETGDVKKVKTTKRVIKKKRGPKEEVTEITTVEKDGEAPITTFTVTEEKTPEDIKPVEIVELPEESLVEDTQSPDGKTKRKITTKHTIKKKVGPKVQTTVLTTESHDDEQPIHTVHTTETPYTDDSSDFTQTIEPQKATTIEEAPETVTVTQVKTETGDVKKVKTTKRVIKKKQGPKEEITTVEKDGEAPIRTFNVTEEETPEHIKPVKIVELPEESTVEDMQSPDDKIVALREKQKPRKEDSTEPSPVLSEKPAKAKLVPMKIEQQKMVITKAQHAEQVEGPQFIKLKLKKPSLKPKQESVSVTLPKFQLKSRIKYISDWPPNVNTPIVSFLGSVRQSGILSRNVKEAAKIVKKPIKLNLPDHEAPVLEKPEVFEFDNKKDVPIISDEQELLTSEMPIKTTDLDHETDTKDRSLSPADADKNIPKRPKTEEDIVDNLQTKTKSIKSDLKPKKKNILKSPKSAQDKIELDKTMSDDEKPAKENDDQLEVTDKIPKIIDESKPNKMKKLKLTPIKIERKTVELSTAQHAESFEGPQFTKLKLKKTVTKQKEDLTQVALPKFQLKSRIRFITDWPPLISKPAVSFLGSVRQNGILSRNVKEAAKIKKKQYKEPILSEIEKVELETPLFGHDDIVLSLKESSEVGKQNQESIVQNEDEDLPGQFTVKPRRPSVKVTEEIVDEVTLKKKLKPVRKSSVTLPEITEPENVTFRPKSTKTKEDVEQEFNIQLDSYAEEEISMSSKVKLKPHRQPTFNEEADETSIKFYEETEGPDVVEVIESDIEEGEETENVMLSLNKKPKKISKTKQKEITSNVTVSKPKSIQAPSEISEDVSFKLQPKSEYHIDDQEEVSFDVKSQIDQFTTEELSLSSKIKLKAKRKVLFGEAADETSIQIRQEIEDDSQAQEIFLSEDESEDKVEMVIKRKPKKPTYEVSEIEELSVELKPKRINENAYEEEHITILSKRKPKKPSLQEADVTMSISREQDFPDTPLDVRSGDTVFAVYSYVAETDEAINLVEGERLYILETTNQDWWFVRKHLTEEKGWVPAQYLMDEANYTLYVQKKLNEKIDKLPVFEKPTSEEQAVAPIFTEKLRPKHTPDGATVQFECQVEGHPRPQITWFRQTAIIKPSQDFQMYYDDDNVATLVIREVFPEDAGTFTCVAKNAAGFASSTTELIVEAPLSDHGSEMTVLSRKSLSRESSLADILEGIPPTFSKKPKAQYVDEGSQIFLECRLVAIPEPDIVWFFKGEEITPDENISVCTESDMHMYCSVLKISNVKKLQEGTYTVMAVNREGEASLPIVLKIRTGQKEKPQVIEPLKSMSIREGESIVLSAQVVGNPEPTVSWYKNNKPTKLVTKSVGDMHTVTIINPKKGKDDGVYTLKAVNSEGSAETSAVITIEESTEENAEPPLFVNRFQEITVKENETIKLLAKVNGNPIPIITWYRNNQIITPSDTITQNFDGENIELIITNVDSEIDSGTYKCVASNSAGKSSHGAKVTIDVDKVTFIKNLSKSYETEEGQTIVLECHTSHTVSTKWYLNNNELSGMDHREIIQEGRVHKLRIKKTKITDSGTIKCVVKDQETKSKLTVHETVPEFTRRLQDFEVKEKDIAILEVEINSETADVSWKKDGEEIKTKKNKYELEKRGNLRKLLIRNTSVHDEGEYTCILRDDSCTAEVTVVELPPEIISRLQDQKVCKGNKATFEIELTKGDALVIWFKDGKEIQFSNHMQLTIDGKKQKLKIYDADVSDAGEYTCEVGSDKCKARLTVEEPSISFTMRLPEVTVVPANTDAYLTVEIPDETLDVTWYKKKTVISDTEKFTLISDVTKRTLIIRKCTEDDQSEYSCTLLDAKCSTKLKVEVVESPPKILTYEKEYRVKRGGDVSINVLYDAIPQPSDEWIVNSKIIKKSKHMKPSIDSESASLTIKKAEPSDAGTYKLKLVNNCGEAEIEINVIITDVPSPPGKPNVLETDDTSINIYWSEPENNNYSEIIYYIVEYQEINTTEWTSIENVVKTQHCVENLKTKSSYRFRIFAVNDVGVSESSEVTEYIIVQKTTAAIPPSVEKPLKDVVCGPKEDVELTCIFGGIPQPSVTWMKDSKKLKTAKATYENRVATLMVTSASTTSSEGEYKCIATNEHGEVETSCQLEIQQKPVISIAENELNQKHRVGEEWTVTATVIGIPDPDITWYKNGSKIDKSKDIEIITKGNIGIIKILKLERSHTGKYTIETKNKAGVSSMDVSLRVFDKPSRPEGPVVMREMSRESVTIEWKPPLDDGGLELTKYAIEKHEPASDEWVKVADVDKDVDSYCIQRLNENSEYMFRVMAQNPIGYSDALESDPIVIKVSLDVPSPPLGPLGIYGINKTSLTISWHTPERNGGSPILDYSVEIQVEGDQWKHVATVTETVAKIEKLVTGAKYMFRIYARNEIGTSKPYESDEKITMGKTLSPPSQPRQLTVRGMTSRSVTLQWQAPDSDGGSPITNYIIEYKTVKAKSWTKIITVSGSVLEHCAENIKEKEELVFRVSAENAVGVGPPAQSEVLRLQKHATVPSAPTGPLEVRGGGGSVAPTAWGIPEWDGGAPLLGYHVAIRDVTKTMWMEVGKVDASTLKFNIRDLSEGHTYMIRVYARNEIGMSEPLESAEPFQVLPGEDGALRAADEDVGEVTEGTEPSFSTQTSTSWLRDHHMDADIRSYARGSLLRRDEYFFRIWHYAKQLFK</sequence>
<feature type="compositionally biased region" description="Basic and acidic residues" evidence="20">
    <location>
        <begin position="2051"/>
        <end position="2063"/>
    </location>
</feature>
<evidence type="ECO:0000256" key="4">
    <source>
        <dbReference type="ARBA" id="ARBA00006692"/>
    </source>
</evidence>
<feature type="domain" description="Ig-like" evidence="22">
    <location>
        <begin position="3311"/>
        <end position="3396"/>
    </location>
</feature>
<evidence type="ECO:0000256" key="16">
    <source>
        <dbReference type="ARBA" id="ARBA00061228"/>
    </source>
</evidence>
<evidence type="ECO:0000313" key="24">
    <source>
        <dbReference type="EMBL" id="CAG9138214.1"/>
    </source>
</evidence>
<feature type="region of interest" description="Disordered" evidence="20">
    <location>
        <begin position="2398"/>
        <end position="2492"/>
    </location>
</feature>
<dbReference type="SMART" id="SM00409">
    <property type="entry name" value="IG"/>
    <property type="match status" value="11"/>
</dbReference>
<feature type="domain" description="Ig-like" evidence="22">
    <location>
        <begin position="3863"/>
        <end position="3953"/>
    </location>
</feature>
<feature type="region of interest" description="Disordered" evidence="20">
    <location>
        <begin position="1478"/>
        <end position="1518"/>
    </location>
</feature>
<keyword evidence="10" id="KW-0067">ATP-binding</keyword>
<dbReference type="GO" id="GO:0030154">
    <property type="term" value="P:cell differentiation"/>
    <property type="evidence" value="ECO:0007669"/>
    <property type="project" value="UniProtKB-ARBA"/>
</dbReference>
<comment type="similarity">
    <text evidence="16">Belongs to the hemolin family.</text>
</comment>
<gene>
    <name evidence="24" type="ORF">PLXY2_LOCUS16468</name>
</gene>
<dbReference type="SMART" id="SM00408">
    <property type="entry name" value="IGc2"/>
    <property type="match status" value="9"/>
</dbReference>
<evidence type="ECO:0000256" key="11">
    <source>
        <dbReference type="ARBA" id="ARBA00023157"/>
    </source>
</evidence>
<organism evidence="24 25">
    <name type="scientific">Plutella xylostella</name>
    <name type="common">Diamondback moth</name>
    <name type="synonym">Plutella maculipennis</name>
    <dbReference type="NCBI Taxonomy" id="51655"/>
    <lineage>
        <taxon>Eukaryota</taxon>
        <taxon>Metazoa</taxon>
        <taxon>Ecdysozoa</taxon>
        <taxon>Arthropoda</taxon>
        <taxon>Hexapoda</taxon>
        <taxon>Insecta</taxon>
        <taxon>Pterygota</taxon>
        <taxon>Neoptera</taxon>
        <taxon>Endopterygota</taxon>
        <taxon>Lepidoptera</taxon>
        <taxon>Glossata</taxon>
        <taxon>Ditrysia</taxon>
        <taxon>Yponomeutoidea</taxon>
        <taxon>Plutellidae</taxon>
        <taxon>Plutella</taxon>
    </lineage>
</organism>
<feature type="region of interest" description="Disordered" evidence="20">
    <location>
        <begin position="1214"/>
        <end position="1234"/>
    </location>
</feature>
<dbReference type="CDD" id="cd11856">
    <property type="entry name" value="SH3_p47phox_like"/>
    <property type="match status" value="1"/>
</dbReference>
<feature type="region of interest" description="Disordered" evidence="20">
    <location>
        <begin position="1119"/>
        <end position="1191"/>
    </location>
</feature>
<feature type="compositionally biased region" description="Basic residues" evidence="20">
    <location>
        <begin position="2083"/>
        <end position="2098"/>
    </location>
</feature>
<dbReference type="InterPro" id="IPR036028">
    <property type="entry name" value="SH3-like_dom_sf"/>
</dbReference>
<dbReference type="PANTHER" id="PTHR13817:SF151">
    <property type="entry name" value="TITIN"/>
    <property type="match status" value="1"/>
</dbReference>
<feature type="domain" description="Fibronectin type-III" evidence="23">
    <location>
        <begin position="4445"/>
        <end position="4539"/>
    </location>
</feature>
<evidence type="ECO:0000256" key="18">
    <source>
        <dbReference type="ARBA" id="ARBA00073138"/>
    </source>
</evidence>
<comment type="subcellular location">
    <subcellularLocation>
        <location evidence="2">Cytoplasm</location>
    </subcellularLocation>
    <subcellularLocation>
        <location evidence="1">Nucleus</location>
    </subcellularLocation>
    <subcellularLocation>
        <location evidence="3">Secreted</location>
    </subcellularLocation>
</comment>
<evidence type="ECO:0000256" key="8">
    <source>
        <dbReference type="ARBA" id="ARBA00022737"/>
    </source>
</evidence>
<evidence type="ECO:0000256" key="1">
    <source>
        <dbReference type="ARBA" id="ARBA00004123"/>
    </source>
</evidence>